<reference evidence="5 6" key="1">
    <citation type="submission" date="2024-09" db="EMBL/GenBank/DDBJ databases">
        <authorList>
            <person name="Sun Q."/>
            <person name="Mori K."/>
        </authorList>
    </citation>
    <scope>NUCLEOTIDE SEQUENCE [LARGE SCALE GENOMIC DNA]</scope>
    <source>
        <strain evidence="5 6">JCM 6917</strain>
    </source>
</reference>
<organism evidence="5 6">
    <name type="scientific">Streptomyces cinereospinus</name>
    <dbReference type="NCBI Taxonomy" id="285561"/>
    <lineage>
        <taxon>Bacteria</taxon>
        <taxon>Bacillati</taxon>
        <taxon>Actinomycetota</taxon>
        <taxon>Actinomycetes</taxon>
        <taxon>Kitasatosporales</taxon>
        <taxon>Streptomycetaceae</taxon>
        <taxon>Streptomyces</taxon>
    </lineage>
</organism>
<dbReference type="InterPro" id="IPR006103">
    <property type="entry name" value="Glyco_hydro_2_cat"/>
</dbReference>
<dbReference type="PROSITE" id="PS50231">
    <property type="entry name" value="RICIN_B_LECTIN"/>
    <property type="match status" value="2"/>
</dbReference>
<dbReference type="SUPFAM" id="SSF51445">
    <property type="entry name" value="(Trans)glycosidases"/>
    <property type="match status" value="1"/>
</dbReference>
<keyword evidence="2" id="KW-0378">Hydrolase</keyword>
<dbReference type="InterPro" id="IPR051913">
    <property type="entry name" value="GH2_Domain-Containing"/>
</dbReference>
<evidence type="ECO:0000313" key="6">
    <source>
        <dbReference type="Proteomes" id="UP001589709"/>
    </source>
</evidence>
<dbReference type="Pfam" id="PF02836">
    <property type="entry name" value="Glyco_hydro_2_C"/>
    <property type="match status" value="1"/>
</dbReference>
<keyword evidence="3" id="KW-0326">Glycosidase</keyword>
<dbReference type="Gene3D" id="2.60.40.10">
    <property type="entry name" value="Immunoglobulins"/>
    <property type="match status" value="1"/>
</dbReference>
<dbReference type="InterPro" id="IPR035992">
    <property type="entry name" value="Ricin_B-like_lectins"/>
</dbReference>
<evidence type="ECO:0000259" key="4">
    <source>
        <dbReference type="SMART" id="SM00458"/>
    </source>
</evidence>
<dbReference type="PANTHER" id="PTHR42732">
    <property type="entry name" value="BETA-GALACTOSIDASE"/>
    <property type="match status" value="1"/>
</dbReference>
<dbReference type="Pfam" id="PF00703">
    <property type="entry name" value="Glyco_hydro_2"/>
    <property type="match status" value="1"/>
</dbReference>
<dbReference type="Proteomes" id="UP001589709">
    <property type="component" value="Unassembled WGS sequence"/>
</dbReference>
<evidence type="ECO:0000256" key="1">
    <source>
        <dbReference type="ARBA" id="ARBA00007401"/>
    </source>
</evidence>
<dbReference type="CDD" id="cd23451">
    <property type="entry name" value="beta-trefoil_Ricin_laminarinase"/>
    <property type="match status" value="2"/>
</dbReference>
<gene>
    <name evidence="5" type="ORF">ACFF45_23205</name>
</gene>
<dbReference type="InterPro" id="IPR013783">
    <property type="entry name" value="Ig-like_fold"/>
</dbReference>
<evidence type="ECO:0000256" key="3">
    <source>
        <dbReference type="ARBA" id="ARBA00023295"/>
    </source>
</evidence>
<feature type="domain" description="Ricin B lectin" evidence="4">
    <location>
        <begin position="713"/>
        <end position="839"/>
    </location>
</feature>
<evidence type="ECO:0000313" key="5">
    <source>
        <dbReference type="EMBL" id="MFB9465534.1"/>
    </source>
</evidence>
<dbReference type="Pfam" id="PF02837">
    <property type="entry name" value="Glyco_hydro_2_N"/>
    <property type="match status" value="1"/>
</dbReference>
<dbReference type="PANTHER" id="PTHR42732:SF2">
    <property type="entry name" value="BETA-MANNOSIDASE"/>
    <property type="match status" value="1"/>
</dbReference>
<dbReference type="SUPFAM" id="SSF50370">
    <property type="entry name" value="Ricin B-like lectins"/>
    <property type="match status" value="2"/>
</dbReference>
<dbReference type="Pfam" id="PF00652">
    <property type="entry name" value="Ricin_B_lectin"/>
    <property type="match status" value="2"/>
</dbReference>
<dbReference type="InterPro" id="IPR006102">
    <property type="entry name" value="Ig-like_GH2"/>
</dbReference>
<protein>
    <submittedName>
        <fullName evidence="5">Ricin-type beta-trefoil lectin domain protein</fullName>
    </submittedName>
</protein>
<dbReference type="SUPFAM" id="SSF49303">
    <property type="entry name" value="beta-Galactosidase/glucuronidase domain"/>
    <property type="match status" value="1"/>
</dbReference>
<comment type="caution">
    <text evidence="5">The sequence shown here is derived from an EMBL/GenBank/DDBJ whole genome shotgun (WGS) entry which is preliminary data.</text>
</comment>
<dbReference type="SMART" id="SM00458">
    <property type="entry name" value="RICIN"/>
    <property type="match status" value="2"/>
</dbReference>
<dbReference type="Gene3D" id="2.60.120.260">
    <property type="entry name" value="Galactose-binding domain-like"/>
    <property type="match status" value="1"/>
</dbReference>
<proteinExistence type="inferred from homology"/>
<dbReference type="InterPro" id="IPR017853">
    <property type="entry name" value="GH"/>
</dbReference>
<sequence>MSLFVTSQAPAAHAAAFVPKTPPLTTPWTDQVPVDHPLPEYPRPQLTRPDWRSLNGVWDFRQTAAGAGPPGDYSEAIRVPYPVESALSGIMRHPTANDRIWYRRTFTVPADWAGRRVQLNFGAVDFSTTVWVNGTQVGTHTGGYDAFGFDITSALVTGGTNTVVVGVHDATDAPQPRGKQTHDPGGIKYTATSGIWQTVWLEPTPTARITRLDMTPDLPSGTLRIIPRAVNAAGRSARVTVSAGGTVVGTATGAVGSTIAVPVPNARLWSPDDPFLYDVRVDLLDGGGAVADTVGSYAGMRSVSIGMVNGTMRTLLNGRPVFMNGVLDQGYWPDGNMTAPTDEALRWDLQAEKAMGFNTVRKHVKVEPMRWYYWADRLGLLVWQDMPSGDADGTGRQVHEAGLRSMIDQLRSAPSVVMWVVFNEGWGQYDSAGQADLVKSLDPSRLVNNNSGGNGQCCGTDGGNGDVSDNHIYPGPGDTLPPSATRAAVLGEYGGIGKRIKDHTWQPVAASDTNDVTTEYERIAALVKQRKDDYGLSGAIYTQPTDVEMELNGLYTYDRRVAKVDIARMKAANDKLVTGVGAFPPIGATITGPGGKCVDVAADDTGGNGSKVQLWDCQSSARDQHYTAAGGALRTLGRCLDITGANPALGTPVQLWDCNGTWGQRWVPQPDGSLRNPQSGRCLDSPNGSTDNGAALRIWDCNGTAAQNYQFNGGWTVIGPGGKCVDVAADDTGGNGSKVQLWDCQDSAEDQHYTAVRGTLRTLGRCLDITGANPALGTPVQLWDCNGTWGQQWLQQDDGSLRNPQSGRCLDSPNGSTDNGAALRIWDCNGTAAQKFVLT</sequence>
<dbReference type="InterPro" id="IPR006104">
    <property type="entry name" value="Glyco_hydro_2_N"/>
</dbReference>
<dbReference type="InterPro" id="IPR000772">
    <property type="entry name" value="Ricin_B_lectin"/>
</dbReference>
<name>A0ABV5N6U4_9ACTN</name>
<evidence type="ECO:0000256" key="2">
    <source>
        <dbReference type="ARBA" id="ARBA00022801"/>
    </source>
</evidence>
<dbReference type="EMBL" id="JBHMCY010000048">
    <property type="protein sequence ID" value="MFB9465534.1"/>
    <property type="molecule type" value="Genomic_DNA"/>
</dbReference>
<dbReference type="Gene3D" id="2.80.10.50">
    <property type="match status" value="4"/>
</dbReference>
<dbReference type="InterPro" id="IPR036156">
    <property type="entry name" value="Beta-gal/glucu_dom_sf"/>
</dbReference>
<dbReference type="Gene3D" id="3.20.20.80">
    <property type="entry name" value="Glycosidases"/>
    <property type="match status" value="1"/>
</dbReference>
<dbReference type="InterPro" id="IPR008979">
    <property type="entry name" value="Galactose-bd-like_sf"/>
</dbReference>
<dbReference type="RefSeq" id="WP_381348394.1">
    <property type="nucleotide sequence ID" value="NZ_JBHMCY010000048.1"/>
</dbReference>
<dbReference type="SUPFAM" id="SSF49785">
    <property type="entry name" value="Galactose-binding domain-like"/>
    <property type="match status" value="1"/>
</dbReference>
<comment type="similarity">
    <text evidence="1">Belongs to the glycosyl hydrolase 2 family.</text>
</comment>
<keyword evidence="6" id="KW-1185">Reference proteome</keyword>
<accession>A0ABV5N6U4</accession>
<feature type="domain" description="Ricin B lectin" evidence="4">
    <location>
        <begin position="584"/>
        <end position="712"/>
    </location>
</feature>